<reference evidence="6 7" key="1">
    <citation type="submission" date="2019-02" db="EMBL/GenBank/DDBJ databases">
        <title>Deep-cultivation of Planctomycetes and their phenomic and genomic characterization uncovers novel biology.</title>
        <authorList>
            <person name="Wiegand S."/>
            <person name="Jogler M."/>
            <person name="Boedeker C."/>
            <person name="Pinto D."/>
            <person name="Vollmers J."/>
            <person name="Rivas-Marin E."/>
            <person name="Kohn T."/>
            <person name="Peeters S.H."/>
            <person name="Heuer A."/>
            <person name="Rast P."/>
            <person name="Oberbeckmann S."/>
            <person name="Bunk B."/>
            <person name="Jeske O."/>
            <person name="Meyerdierks A."/>
            <person name="Storesund J.E."/>
            <person name="Kallscheuer N."/>
            <person name="Luecker S."/>
            <person name="Lage O.M."/>
            <person name="Pohl T."/>
            <person name="Merkel B.J."/>
            <person name="Hornburger P."/>
            <person name="Mueller R.-W."/>
            <person name="Bruemmer F."/>
            <person name="Labrenz M."/>
            <person name="Spormann A.M."/>
            <person name="Op den Camp H."/>
            <person name="Overmann J."/>
            <person name="Amann R."/>
            <person name="Jetten M.S.M."/>
            <person name="Mascher T."/>
            <person name="Medema M.H."/>
            <person name="Devos D.P."/>
            <person name="Kaster A.-K."/>
            <person name="Ovreas L."/>
            <person name="Rohde M."/>
            <person name="Galperin M.Y."/>
            <person name="Jogler C."/>
        </authorList>
    </citation>
    <scope>NUCLEOTIDE SEQUENCE [LARGE SCALE GENOMIC DNA]</scope>
    <source>
        <strain evidence="6 7">V6</strain>
    </source>
</reference>
<dbReference type="Proteomes" id="UP000320722">
    <property type="component" value="Chromosome"/>
</dbReference>
<dbReference type="PANTHER" id="PTHR46344">
    <property type="entry name" value="OS02G0202900 PROTEIN"/>
    <property type="match status" value="1"/>
</dbReference>
<feature type="compositionally biased region" description="Basic and acidic residues" evidence="3">
    <location>
        <begin position="756"/>
        <end position="782"/>
    </location>
</feature>
<organism evidence="6 7">
    <name type="scientific">Gimesia chilikensis</name>
    <dbReference type="NCBI Taxonomy" id="2605989"/>
    <lineage>
        <taxon>Bacteria</taxon>
        <taxon>Pseudomonadati</taxon>
        <taxon>Planctomycetota</taxon>
        <taxon>Planctomycetia</taxon>
        <taxon>Planctomycetales</taxon>
        <taxon>Planctomycetaceae</taxon>
        <taxon>Gimesia</taxon>
    </lineage>
</organism>
<evidence type="ECO:0000256" key="4">
    <source>
        <dbReference type="SAM" id="SignalP"/>
    </source>
</evidence>
<evidence type="ECO:0000313" key="6">
    <source>
        <dbReference type="EMBL" id="QDU02249.1"/>
    </source>
</evidence>
<dbReference type="AlphaFoldDB" id="A0A517WAG9"/>
<sequence length="782" mass="86485" precursor="true">MHQSAPFHPRLSGVLTLCLAFASCATTLAEKPQATPSDAASTRARLHKPLPETLTSFGAAVLGDYLYVFSGHSGDAHGEGRDLLVDHFRRIKVDDPQAAWEELAQHEPAQSTALITDGKYLYRIGGLTFLNRSGEETNFKSTQHFSRYDVQQDKWEELAPLPEPRSSLDAAILGREIYVAGGWNLQGESSRDADWHEDILKFDLDNPSAGWQSIPGPGYKSRAIALAAHKGKIYLLGGIQDRGISRKVSIYDPQTNSWSEGPEMQADSATAGFASSAFEADGKLYYTGGSGIVYRLNDEKHAWEVADRLLFPRMFLRLLPLKSDRLIALGGTSMGAGRIGVVESLQMDPSFGQTPKQVSWNIKFDGKVRQSQCLVLDGMQLYAFGGNKSRNPHDFKQSAFSKEAFVFDLSRQTVEQLPDLPLALQSGTALVLSQTSEHNSILVAGGMGFQDDQFTALKTLFRFDPEAKKWSRYPVELPQPRSMFSAVTQDEAVWFFAGSTVGKERSLLSTVDHWWADDSAPAALPGIKLPTPRRSTGGALLKDEYYLAGGLTAESGLAETVDVFHFQDRTWRTAPAPQVPRVFPSLVATGNKLYLYGGFTRADGHFQPATSLEMYDPQTKKWETIADRIPGVSPTMTMFPFNGRLLFYGIDPQVAGQANFVLYDPAPLTAPEQVASMSFGGRRRDPAGQARREALILMRKDTDKDGKLSAAELGSRMKDFFHKADQNQDQVLTLEELTTVIQQDQRENAPQRPRRSRESASDKADQKPNAKKSSETENKQEK</sequence>
<dbReference type="Pfam" id="PF24681">
    <property type="entry name" value="Kelch_KLHDC2_KLHL20_DRC7"/>
    <property type="match status" value="1"/>
</dbReference>
<proteinExistence type="predicted"/>
<name>A0A517WAG9_9PLAN</name>
<dbReference type="Gene3D" id="2.120.10.80">
    <property type="entry name" value="Kelch-type beta propeller"/>
    <property type="match status" value="3"/>
</dbReference>
<dbReference type="EC" id="5.1.3.24" evidence="6"/>
<evidence type="ECO:0000313" key="7">
    <source>
        <dbReference type="Proteomes" id="UP000320722"/>
    </source>
</evidence>
<dbReference type="Gene3D" id="1.10.238.10">
    <property type="entry name" value="EF-hand"/>
    <property type="match status" value="1"/>
</dbReference>
<feature type="signal peptide" evidence="4">
    <location>
        <begin position="1"/>
        <end position="29"/>
    </location>
</feature>
<dbReference type="InterPro" id="IPR018247">
    <property type="entry name" value="EF_Hand_1_Ca_BS"/>
</dbReference>
<evidence type="ECO:0000259" key="5">
    <source>
        <dbReference type="PROSITE" id="PS50222"/>
    </source>
</evidence>
<protein>
    <submittedName>
        <fullName evidence="6">N-acetylneuraminate epimerase</fullName>
        <ecNumber evidence="6">5.1.3.24</ecNumber>
    </submittedName>
</protein>
<feature type="domain" description="EF-hand" evidence="5">
    <location>
        <begin position="712"/>
        <end position="747"/>
    </location>
</feature>
<keyword evidence="1" id="KW-0880">Kelch repeat</keyword>
<dbReference type="RefSeq" id="WP_145038889.1">
    <property type="nucleotide sequence ID" value="NZ_CP036347.1"/>
</dbReference>
<evidence type="ECO:0000256" key="1">
    <source>
        <dbReference type="ARBA" id="ARBA00022441"/>
    </source>
</evidence>
<feature type="chain" id="PRO_5021996619" evidence="4">
    <location>
        <begin position="30"/>
        <end position="782"/>
    </location>
</feature>
<dbReference type="InterPro" id="IPR002048">
    <property type="entry name" value="EF_hand_dom"/>
</dbReference>
<accession>A0A517WAG9</accession>
<feature type="region of interest" description="Disordered" evidence="3">
    <location>
        <begin position="741"/>
        <end position="782"/>
    </location>
</feature>
<dbReference type="InterPro" id="IPR006652">
    <property type="entry name" value="Kelch_1"/>
</dbReference>
<dbReference type="PROSITE" id="PS00018">
    <property type="entry name" value="EF_HAND_1"/>
    <property type="match status" value="1"/>
</dbReference>
<dbReference type="SUPFAM" id="SSF47473">
    <property type="entry name" value="EF-hand"/>
    <property type="match status" value="1"/>
</dbReference>
<dbReference type="SMART" id="SM00612">
    <property type="entry name" value="Kelch"/>
    <property type="match status" value="6"/>
</dbReference>
<gene>
    <name evidence="6" type="primary">nanM_1</name>
    <name evidence="6" type="ORF">V6x_19510</name>
</gene>
<dbReference type="GO" id="GO:0016853">
    <property type="term" value="F:isomerase activity"/>
    <property type="evidence" value="ECO:0007669"/>
    <property type="project" value="UniProtKB-KW"/>
</dbReference>
<dbReference type="Pfam" id="PF01344">
    <property type="entry name" value="Kelch_1"/>
    <property type="match status" value="1"/>
</dbReference>
<keyword evidence="2" id="KW-0677">Repeat</keyword>
<dbReference type="InterPro" id="IPR011992">
    <property type="entry name" value="EF-hand-dom_pair"/>
</dbReference>
<dbReference type="SUPFAM" id="SSF117281">
    <property type="entry name" value="Kelch motif"/>
    <property type="match status" value="2"/>
</dbReference>
<keyword evidence="4" id="KW-0732">Signal</keyword>
<evidence type="ECO:0000256" key="3">
    <source>
        <dbReference type="SAM" id="MobiDB-lite"/>
    </source>
</evidence>
<dbReference type="PANTHER" id="PTHR46344:SF27">
    <property type="entry name" value="KELCH REPEAT SUPERFAMILY PROTEIN"/>
    <property type="match status" value="1"/>
</dbReference>
<evidence type="ECO:0000256" key="2">
    <source>
        <dbReference type="ARBA" id="ARBA00022737"/>
    </source>
</evidence>
<dbReference type="EMBL" id="CP036347">
    <property type="protein sequence ID" value="QDU02249.1"/>
    <property type="molecule type" value="Genomic_DNA"/>
</dbReference>
<dbReference type="PROSITE" id="PS50222">
    <property type="entry name" value="EF_HAND_2"/>
    <property type="match status" value="1"/>
</dbReference>
<keyword evidence="6" id="KW-0413">Isomerase</keyword>
<dbReference type="GO" id="GO:0005509">
    <property type="term" value="F:calcium ion binding"/>
    <property type="evidence" value="ECO:0007669"/>
    <property type="project" value="InterPro"/>
</dbReference>
<dbReference type="InterPro" id="IPR015915">
    <property type="entry name" value="Kelch-typ_b-propeller"/>
</dbReference>